<reference evidence="3 4" key="1">
    <citation type="submission" date="2016-05" db="EMBL/GenBank/DDBJ databases">
        <title>Comparative genomics of biotechnologically important yeasts.</title>
        <authorList>
            <consortium name="DOE Joint Genome Institute"/>
            <person name="Riley R."/>
            <person name="Haridas S."/>
            <person name="Wolfe K.H."/>
            <person name="Lopes M.R."/>
            <person name="Hittinger C.T."/>
            <person name="Goker M."/>
            <person name="Salamov A."/>
            <person name="Wisecaver J."/>
            <person name="Long T.M."/>
            <person name="Aerts A.L."/>
            <person name="Barry K."/>
            <person name="Choi C."/>
            <person name="Clum A."/>
            <person name="Coughlan A.Y."/>
            <person name="Deshpande S."/>
            <person name="Douglass A.P."/>
            <person name="Hanson S.J."/>
            <person name="Klenk H.-P."/>
            <person name="LaButti K."/>
            <person name="Lapidus A."/>
            <person name="Lindquist E."/>
            <person name="Lipzen A."/>
            <person name="Meier-kolthoff J.P."/>
            <person name="Ohm R.A."/>
            <person name="Otillar R.P."/>
            <person name="Pangilinan J."/>
            <person name="Peng Y."/>
            <person name="Rokas A."/>
            <person name="Rosa C.A."/>
            <person name="Scheuner C."/>
            <person name="Sibirny A.A."/>
            <person name="Slot J.C."/>
            <person name="Stielow J.B."/>
            <person name="Sun H."/>
            <person name="Kurtzman C.P."/>
            <person name="Blackwell M."/>
            <person name="Grigoriev I.V."/>
            <person name="Jeffries T.W."/>
        </authorList>
    </citation>
    <scope>NUCLEOTIDE SEQUENCE [LARGE SCALE GENOMIC DNA]</scope>
    <source>
        <strain evidence="3 4">NRRL YB-4993</strain>
    </source>
</reference>
<dbReference type="EMBL" id="LXTC01000002">
    <property type="protein sequence ID" value="OBA22577.1"/>
    <property type="molecule type" value="Genomic_DNA"/>
</dbReference>
<evidence type="ECO:0000313" key="3">
    <source>
        <dbReference type="EMBL" id="OBA22577.1"/>
    </source>
</evidence>
<evidence type="ECO:0000313" key="4">
    <source>
        <dbReference type="Proteomes" id="UP000092555"/>
    </source>
</evidence>
<proteinExistence type="predicted"/>
<accession>A0A1A0HFA7</accession>
<evidence type="ECO:0000256" key="1">
    <source>
        <dbReference type="SAM" id="MobiDB-lite"/>
    </source>
</evidence>
<dbReference type="GeneID" id="30028832"/>
<keyword evidence="2" id="KW-0732">Signal</keyword>
<feature type="signal peptide" evidence="2">
    <location>
        <begin position="1"/>
        <end position="19"/>
    </location>
</feature>
<feature type="compositionally biased region" description="Polar residues" evidence="1">
    <location>
        <begin position="90"/>
        <end position="105"/>
    </location>
</feature>
<dbReference type="Proteomes" id="UP000092555">
    <property type="component" value="Unassembled WGS sequence"/>
</dbReference>
<feature type="compositionally biased region" description="Polar residues" evidence="1">
    <location>
        <begin position="134"/>
        <end position="149"/>
    </location>
</feature>
<evidence type="ECO:0000256" key="2">
    <source>
        <dbReference type="SAM" id="SignalP"/>
    </source>
</evidence>
<feature type="chain" id="PRO_5008291821" evidence="2">
    <location>
        <begin position="20"/>
        <end position="221"/>
    </location>
</feature>
<protein>
    <submittedName>
        <fullName evidence="3">Uncharacterized protein</fullName>
    </submittedName>
</protein>
<comment type="caution">
    <text evidence="3">The sequence shown here is derived from an EMBL/GenBank/DDBJ whole genome shotgun (WGS) entry which is preliminary data.</text>
</comment>
<sequence length="221" mass="24791">MLFILLRLLSLTSFHLTHISHCLTYSNSIPHTSINLTSSMLFHSFSHCTQSQIPFHGVSLILFCSVYFVSWLDRNATTISKRNLSQTATAGKSTCRQATKNNQDQDGVDKRKRSCIQARQLITGRPKDNRPPVSRTTVENTTPANRTPSGAVSKCLIPIIPRNQIFQRLISKTNYAKSHESRKPPNYLRLHEEAPTTASDSIHITIRVVKTAVMFSTAPSE</sequence>
<feature type="region of interest" description="Disordered" evidence="1">
    <location>
        <begin position="90"/>
        <end position="149"/>
    </location>
</feature>
<organism evidence="3 4">
    <name type="scientific">Metschnikowia bicuspidata var. bicuspidata NRRL YB-4993</name>
    <dbReference type="NCBI Taxonomy" id="869754"/>
    <lineage>
        <taxon>Eukaryota</taxon>
        <taxon>Fungi</taxon>
        <taxon>Dikarya</taxon>
        <taxon>Ascomycota</taxon>
        <taxon>Saccharomycotina</taxon>
        <taxon>Pichiomycetes</taxon>
        <taxon>Metschnikowiaceae</taxon>
        <taxon>Metschnikowia</taxon>
    </lineage>
</organism>
<dbReference type="RefSeq" id="XP_018713073.1">
    <property type="nucleotide sequence ID" value="XM_018855856.1"/>
</dbReference>
<gene>
    <name evidence="3" type="ORF">METBIDRAFT_31459</name>
</gene>
<keyword evidence="4" id="KW-1185">Reference proteome</keyword>
<name>A0A1A0HFA7_9ASCO</name>
<dbReference type="AlphaFoldDB" id="A0A1A0HFA7"/>